<gene>
    <name evidence="3" type="ORF">H1D24_05080</name>
</gene>
<sequence length="466" mass="47033">MVPIPSAGSRSQRHRHTGLRATAAVLGCALLLSGCGELAHDGGSATKHQQATRTAGASRAPGKDGGTPRLPVPRGKGSRVADDFNGDGHRDLVLNDLVKGPDELHGDDAGIGVVYGGGQGRGQGLVPGARQLLSPAEYAAPTKGQLPAAFDAEASCDLDDDGFTDLVVSTDPPYDGQGQPPVPLQLLFGSPKGLAGKAVTVRIPARARFGNDWPDQSVCGDFDGDGAMDLVVHASDSRISYLRGPFSRKGSPRAAGTPLAAPGNVPVGPSVDVNRDGYDDVLVRATASPESASSLVLGGPAGPTRTGSVFPAGSAVAFGRFGKGRGTDAAIGTSDGVALRYDVPGTLRGSLSRSGTAGAGAVLAAGDLDGDGLSELVVGGDRLQIFKGRSKGLSAAGAVTVAPAAQGSTQLLAVADFDGDKRADLVVRTYRGETKDTVALFPGRKSGLVAVEPEVTFSTAEFLGGS</sequence>
<protein>
    <submittedName>
        <fullName evidence="3">VCBS repeat-containing protein</fullName>
    </submittedName>
</protein>
<dbReference type="RefSeq" id="WP_181656147.1">
    <property type="nucleotide sequence ID" value="NZ_JACEHE010000002.1"/>
</dbReference>
<feature type="region of interest" description="Disordered" evidence="2">
    <location>
        <begin position="40"/>
        <end position="86"/>
    </location>
</feature>
<dbReference type="SUPFAM" id="SSF69318">
    <property type="entry name" value="Integrin alpha N-terminal domain"/>
    <property type="match status" value="1"/>
</dbReference>
<evidence type="ECO:0000256" key="1">
    <source>
        <dbReference type="ARBA" id="ARBA00022729"/>
    </source>
</evidence>
<accession>A0A7W0I7R0</accession>
<dbReference type="Pfam" id="PF13517">
    <property type="entry name" value="FG-GAP_3"/>
    <property type="match status" value="1"/>
</dbReference>
<dbReference type="Proteomes" id="UP000545761">
    <property type="component" value="Unassembled WGS sequence"/>
</dbReference>
<feature type="compositionally biased region" description="Polar residues" evidence="2">
    <location>
        <begin position="46"/>
        <end position="55"/>
    </location>
</feature>
<name>A0A7W0I7R0_9ACTN</name>
<dbReference type="InterPro" id="IPR013517">
    <property type="entry name" value="FG-GAP"/>
</dbReference>
<dbReference type="Gene3D" id="2.130.10.130">
    <property type="entry name" value="Integrin alpha, N-terminal"/>
    <property type="match status" value="2"/>
</dbReference>
<evidence type="ECO:0000313" key="3">
    <source>
        <dbReference type="EMBL" id="MBA2945214.1"/>
    </source>
</evidence>
<dbReference type="PANTHER" id="PTHR46580">
    <property type="entry name" value="SENSOR KINASE-RELATED"/>
    <property type="match status" value="1"/>
</dbReference>
<proteinExistence type="predicted"/>
<dbReference type="InterPro" id="IPR028994">
    <property type="entry name" value="Integrin_alpha_N"/>
</dbReference>
<dbReference type="AlphaFoldDB" id="A0A7W0I7R0"/>
<feature type="region of interest" description="Disordered" evidence="2">
    <location>
        <begin position="247"/>
        <end position="271"/>
    </location>
</feature>
<evidence type="ECO:0000256" key="2">
    <source>
        <dbReference type="SAM" id="MobiDB-lite"/>
    </source>
</evidence>
<dbReference type="EMBL" id="JACEHE010000002">
    <property type="protein sequence ID" value="MBA2945214.1"/>
    <property type="molecule type" value="Genomic_DNA"/>
</dbReference>
<organism evidence="3 4">
    <name type="scientific">Streptomyces himalayensis subsp. himalayensis</name>
    <dbReference type="NCBI Taxonomy" id="2756131"/>
    <lineage>
        <taxon>Bacteria</taxon>
        <taxon>Bacillati</taxon>
        <taxon>Actinomycetota</taxon>
        <taxon>Actinomycetes</taxon>
        <taxon>Kitasatosporales</taxon>
        <taxon>Streptomycetaceae</taxon>
        <taxon>Streptomyces</taxon>
        <taxon>Streptomyces himalayensis</taxon>
    </lineage>
</organism>
<comment type="caution">
    <text evidence="3">The sequence shown here is derived from an EMBL/GenBank/DDBJ whole genome shotgun (WGS) entry which is preliminary data.</text>
</comment>
<dbReference type="PANTHER" id="PTHR46580:SF2">
    <property type="entry name" value="MAM DOMAIN-CONTAINING PROTEIN"/>
    <property type="match status" value="1"/>
</dbReference>
<keyword evidence="1" id="KW-0732">Signal</keyword>
<evidence type="ECO:0000313" key="4">
    <source>
        <dbReference type="Proteomes" id="UP000545761"/>
    </source>
</evidence>
<reference evidence="3 4" key="1">
    <citation type="submission" date="2020-07" db="EMBL/GenBank/DDBJ databases">
        <title>Streptomyces isolated from Indian soil.</title>
        <authorList>
            <person name="Mandal S."/>
            <person name="Maiti P.K."/>
        </authorList>
    </citation>
    <scope>NUCLEOTIDE SEQUENCE [LARGE SCALE GENOMIC DNA]</scope>
    <source>
        <strain evidence="3 4">PSKA28</strain>
    </source>
</reference>